<organism evidence="1 2">
    <name type="scientific">Aggregatibacter aphrophilus</name>
    <name type="common">Haemophilus aphrophilus</name>
    <dbReference type="NCBI Taxonomy" id="732"/>
    <lineage>
        <taxon>Bacteria</taxon>
        <taxon>Pseudomonadati</taxon>
        <taxon>Pseudomonadota</taxon>
        <taxon>Gammaproteobacteria</taxon>
        <taxon>Pasteurellales</taxon>
        <taxon>Pasteurellaceae</taxon>
        <taxon>Aggregatibacter</taxon>
    </lineage>
</organism>
<accession>A0AAP7GZH0</accession>
<sequence length="180" mass="21382">MKYLSTRICRFPTDKQLSYDFAIWDDTLEYDKIPNYYNDQYNLNITNINQIEHFQPKNKESMNFAFKGFHPCILSVENHDYNYWLDILGFEPVQDIYSSADLVFLGYDVMDTLFISIRTHGISVEDNKDYNLLNEYGLFSAYNKANEYLIINKQEIPEHYWKIVGIYTNKKTMSILNGDI</sequence>
<name>A0AAP7GZH0_AGGAP</name>
<gene>
    <name evidence="1" type="ORF">BBB52_00110</name>
</gene>
<comment type="caution">
    <text evidence="1">The sequence shown here is derived from an EMBL/GenBank/DDBJ whole genome shotgun (WGS) entry which is preliminary data.</text>
</comment>
<dbReference type="RefSeq" id="WP_005701369.1">
    <property type="nucleotide sequence ID" value="NZ_CP012067.1"/>
</dbReference>
<dbReference type="KEGG" id="aaz:ADJ80_05880"/>
<evidence type="ECO:0000313" key="2">
    <source>
        <dbReference type="Proteomes" id="UP000092746"/>
    </source>
</evidence>
<dbReference type="AlphaFoldDB" id="A0AAP7GZH0"/>
<protein>
    <submittedName>
        <fullName evidence="1">Uncharacterized protein</fullName>
    </submittedName>
</protein>
<dbReference type="Proteomes" id="UP000092746">
    <property type="component" value="Unassembled WGS sequence"/>
</dbReference>
<reference evidence="1 2" key="1">
    <citation type="submission" date="2016-06" db="EMBL/GenBank/DDBJ databases">
        <title>Simultaneous identification of Haemophilus influenzae and Haemophilus haemolyticus using TaqMan real-time PCR.</title>
        <authorList>
            <person name="Price E.P."/>
            <person name="Sarovich D.S."/>
            <person name="Harris T."/>
            <person name="Spargo J.C."/>
            <person name="Nosworthy E."/>
            <person name="Beissbarth J."/>
            <person name="Smith-Vaughan H."/>
        </authorList>
    </citation>
    <scope>NUCLEOTIDE SEQUENCE [LARGE SCALE GENOMIC DNA]</scope>
    <source>
        <strain evidence="1 2">ATCC 7901</strain>
    </source>
</reference>
<dbReference type="EMBL" id="MAQE01000001">
    <property type="protein sequence ID" value="OBY53898.1"/>
    <property type="molecule type" value="Genomic_DNA"/>
</dbReference>
<evidence type="ECO:0000313" key="1">
    <source>
        <dbReference type="EMBL" id="OBY53898.1"/>
    </source>
</evidence>
<proteinExistence type="predicted"/>